<evidence type="ECO:0000256" key="16">
    <source>
        <dbReference type="PIRSR" id="PIRSR600823-4"/>
    </source>
</evidence>
<evidence type="ECO:0000256" key="5">
    <source>
        <dbReference type="ARBA" id="ARBA00022723"/>
    </source>
</evidence>
<feature type="disulfide bond" evidence="17">
    <location>
        <begin position="120"/>
        <end position="343"/>
    </location>
</feature>
<dbReference type="EnsemblPlants" id="EMT27941">
    <property type="protein sequence ID" value="EMT27941"/>
    <property type="gene ID" value="F775_08743"/>
</dbReference>
<keyword evidence="18" id="KW-0964">Secreted</keyword>
<feature type="binding site" evidence="15">
    <location>
        <position position="68"/>
    </location>
    <ligand>
        <name>Ca(2+)</name>
        <dbReference type="ChEBI" id="CHEBI:29108"/>
        <label>1</label>
    </ligand>
</feature>
<evidence type="ECO:0000256" key="15">
    <source>
        <dbReference type="PIRSR" id="PIRSR600823-3"/>
    </source>
</evidence>
<feature type="binding site" evidence="14">
    <location>
        <position position="162"/>
    </location>
    <ligand>
        <name>substrate</name>
    </ligand>
</feature>
<evidence type="ECO:0000256" key="12">
    <source>
        <dbReference type="ARBA" id="ARBA00023324"/>
    </source>
</evidence>
<feature type="binding site" evidence="15">
    <location>
        <position position="240"/>
    </location>
    <ligand>
        <name>Ca(2+)</name>
        <dbReference type="ChEBI" id="CHEBI:29108"/>
        <label>2</label>
    </ligand>
</feature>
<keyword evidence="8 15" id="KW-0408">Iron</keyword>
<feature type="disulfide bond" evidence="17">
    <location>
        <begin position="66"/>
        <end position="71"/>
    </location>
</feature>
<reference evidence="20" key="1">
    <citation type="submission" date="2015-06" db="UniProtKB">
        <authorList>
            <consortium name="EnsemblPlants"/>
        </authorList>
    </citation>
    <scope>IDENTIFICATION</scope>
</reference>
<feature type="active site" description="Proton acceptor" evidence="13">
    <location>
        <position position="64"/>
    </location>
</feature>
<evidence type="ECO:0000313" key="20">
    <source>
        <dbReference type="EnsemblPlants" id="EMT27941"/>
    </source>
</evidence>
<feature type="binding site" evidence="15">
    <location>
        <position position="86"/>
    </location>
    <ligand>
        <name>Ca(2+)</name>
        <dbReference type="ChEBI" id="CHEBI:29108"/>
        <label>1</label>
    </ligand>
</feature>
<accession>M8CVT1</accession>
<dbReference type="GO" id="GO:0006979">
    <property type="term" value="P:response to oxidative stress"/>
    <property type="evidence" value="ECO:0007669"/>
    <property type="project" value="UniProtKB-UniRule"/>
</dbReference>
<evidence type="ECO:0000256" key="11">
    <source>
        <dbReference type="ARBA" id="ARBA00023283"/>
    </source>
</evidence>
<feature type="disulfide bond" evidence="17">
    <location>
        <begin position="33"/>
        <end position="113"/>
    </location>
</feature>
<evidence type="ECO:0000256" key="8">
    <source>
        <dbReference type="ARBA" id="ARBA00023004"/>
    </source>
</evidence>
<dbReference type="InterPro" id="IPR000823">
    <property type="entry name" value="Peroxidase_pln"/>
</dbReference>
<keyword evidence="11" id="KW-0873">Pyrrolidone carboxylic acid</keyword>
<feature type="binding site" evidence="15">
    <location>
        <position position="245"/>
    </location>
    <ligand>
        <name>Ca(2+)</name>
        <dbReference type="ChEBI" id="CHEBI:29108"/>
        <label>2</label>
    </ligand>
</feature>
<dbReference type="PRINTS" id="PR00458">
    <property type="entry name" value="PEROXIDASE"/>
</dbReference>
<evidence type="ECO:0000256" key="4">
    <source>
        <dbReference type="ARBA" id="ARBA00022617"/>
    </source>
</evidence>
<feature type="binding site" evidence="15">
    <location>
        <position position="72"/>
    </location>
    <ligand>
        <name>Ca(2+)</name>
        <dbReference type="ChEBI" id="CHEBI:29108"/>
        <label>1</label>
    </ligand>
</feature>
<dbReference type="Gene3D" id="1.10.520.10">
    <property type="match status" value="2"/>
</dbReference>
<dbReference type="GO" id="GO:0005576">
    <property type="term" value="C:extracellular region"/>
    <property type="evidence" value="ECO:0007669"/>
    <property type="project" value="UniProtKB-SubCell"/>
</dbReference>
<dbReference type="InterPro" id="IPR002016">
    <property type="entry name" value="Haem_peroxidase"/>
</dbReference>
<dbReference type="PRINTS" id="PR00461">
    <property type="entry name" value="PLPEROXIDASE"/>
</dbReference>
<keyword evidence="3 18" id="KW-0575">Peroxidase</keyword>
<evidence type="ECO:0000256" key="6">
    <source>
        <dbReference type="ARBA" id="ARBA00022837"/>
    </source>
</evidence>
<dbReference type="PROSITE" id="PS50873">
    <property type="entry name" value="PEROXIDASE_4"/>
    <property type="match status" value="1"/>
</dbReference>
<keyword evidence="9 17" id="KW-1015">Disulfide bond</keyword>
<dbReference type="FunFam" id="1.10.520.10:FF:000009">
    <property type="entry name" value="Peroxidase"/>
    <property type="match status" value="1"/>
</dbReference>
<evidence type="ECO:0000256" key="7">
    <source>
        <dbReference type="ARBA" id="ARBA00023002"/>
    </source>
</evidence>
<comment type="cofactor">
    <cofactor evidence="15 18">
        <name>Ca(2+)</name>
        <dbReference type="ChEBI" id="CHEBI:29108"/>
    </cofactor>
    <text evidence="15 18">Binds 2 calcium ions per subunit.</text>
</comment>
<comment type="similarity">
    <text evidence="2">Belongs to the peroxidase family. Ascorbate peroxidase subfamily.</text>
</comment>
<dbReference type="SUPFAM" id="SSF48113">
    <property type="entry name" value="Heme-dependent peroxidases"/>
    <property type="match status" value="1"/>
</dbReference>
<dbReference type="PROSITE" id="PS00435">
    <property type="entry name" value="PEROXIDASE_1"/>
    <property type="match status" value="1"/>
</dbReference>
<dbReference type="AlphaFoldDB" id="M8CVT1"/>
<feature type="binding site" evidence="15">
    <location>
        <position position="193"/>
    </location>
    <ligand>
        <name>Ca(2+)</name>
        <dbReference type="ChEBI" id="CHEBI:29108"/>
        <label>2</label>
    </ligand>
</feature>
<proteinExistence type="inferred from homology"/>
<dbReference type="GO" id="GO:0140825">
    <property type="term" value="F:lactoperoxidase activity"/>
    <property type="evidence" value="ECO:0007669"/>
    <property type="project" value="UniProtKB-EC"/>
</dbReference>
<dbReference type="Pfam" id="PF00141">
    <property type="entry name" value="peroxidase"/>
    <property type="match status" value="1"/>
</dbReference>
<evidence type="ECO:0000256" key="3">
    <source>
        <dbReference type="ARBA" id="ARBA00022559"/>
    </source>
</evidence>
<dbReference type="GO" id="GO:0020037">
    <property type="term" value="F:heme binding"/>
    <property type="evidence" value="ECO:0007669"/>
    <property type="project" value="UniProtKB-UniRule"/>
</dbReference>
<feature type="binding site" description="axial binding residue" evidence="15">
    <location>
        <position position="192"/>
    </location>
    <ligand>
        <name>heme b</name>
        <dbReference type="ChEBI" id="CHEBI:60344"/>
    </ligand>
    <ligandPart>
        <name>Fe</name>
        <dbReference type="ChEBI" id="CHEBI:18248"/>
    </ligandPart>
</feature>
<dbReference type="PROSITE" id="PS00436">
    <property type="entry name" value="PEROXIDASE_2"/>
    <property type="match status" value="1"/>
</dbReference>
<dbReference type="InterPro" id="IPR019793">
    <property type="entry name" value="Peroxidases_heam-ligand_BS"/>
</dbReference>
<dbReference type="InterPro" id="IPR010255">
    <property type="entry name" value="Haem_peroxidase_sf"/>
</dbReference>
<dbReference type="CDD" id="cd00693">
    <property type="entry name" value="secretory_peroxidase"/>
    <property type="match status" value="1"/>
</dbReference>
<evidence type="ECO:0000256" key="18">
    <source>
        <dbReference type="RuleBase" id="RU362060"/>
    </source>
</evidence>
<evidence type="ECO:0000256" key="10">
    <source>
        <dbReference type="ARBA" id="ARBA00023180"/>
    </source>
</evidence>
<feature type="binding site" evidence="15">
    <location>
        <position position="74"/>
    </location>
    <ligand>
        <name>Ca(2+)</name>
        <dbReference type="ChEBI" id="CHEBI:29108"/>
        <label>1</label>
    </ligand>
</feature>
<keyword evidence="5 15" id="KW-0479">Metal-binding</keyword>
<feature type="binding site" evidence="15">
    <location>
        <position position="70"/>
    </location>
    <ligand>
        <name>Ca(2+)</name>
        <dbReference type="ChEBI" id="CHEBI:29108"/>
        <label>1</label>
    </ligand>
</feature>
<keyword evidence="4 18" id="KW-0349">Heme</keyword>
<dbReference type="GO" id="GO:0046872">
    <property type="term" value="F:metal ion binding"/>
    <property type="evidence" value="ECO:0007669"/>
    <property type="project" value="UniProtKB-UniRule"/>
</dbReference>
<dbReference type="PANTHER" id="PTHR31388:SF123">
    <property type="entry name" value="PEROXIDASE RIP1"/>
    <property type="match status" value="1"/>
</dbReference>
<keyword evidence="18" id="KW-0732">Signal</keyword>
<protein>
    <recommendedName>
        <fullName evidence="18">Peroxidase</fullName>
        <ecNumber evidence="18">1.11.1.7</ecNumber>
    </recommendedName>
</protein>
<comment type="cofactor">
    <cofactor evidence="15 18">
        <name>heme b</name>
        <dbReference type="ChEBI" id="CHEBI:60344"/>
    </cofactor>
    <text evidence="15 18">Binds 1 heme b (iron(II)-protoporphyrin IX) group per subunit.</text>
</comment>
<comment type="catalytic activity">
    <reaction evidence="1 18">
        <text>2 a phenolic donor + H2O2 = 2 a phenolic radical donor + 2 H2O</text>
        <dbReference type="Rhea" id="RHEA:56136"/>
        <dbReference type="ChEBI" id="CHEBI:15377"/>
        <dbReference type="ChEBI" id="CHEBI:16240"/>
        <dbReference type="ChEBI" id="CHEBI:139520"/>
        <dbReference type="ChEBI" id="CHEBI:139521"/>
        <dbReference type="EC" id="1.11.1.7"/>
    </reaction>
</comment>
<evidence type="ECO:0000256" key="1">
    <source>
        <dbReference type="ARBA" id="ARBA00000189"/>
    </source>
</evidence>
<keyword evidence="12 18" id="KW-0376">Hydrogen peroxide</keyword>
<keyword evidence="7 18" id="KW-0560">Oxidoreductase</keyword>
<feature type="signal peptide" evidence="18">
    <location>
        <begin position="1"/>
        <end position="21"/>
    </location>
</feature>
<comment type="function">
    <text evidence="18">Removal of H(2)O(2), oxidation of toxic reductants, biosynthesis and degradation of lignin, suberization, auxin catabolism, response to environmental stresses such as wounding, pathogen attack and oxidative stress.</text>
</comment>
<comment type="subcellular location">
    <subcellularLocation>
        <location evidence="18">Secreted</location>
    </subcellularLocation>
</comment>
<feature type="binding site" evidence="15">
    <location>
        <position position="238"/>
    </location>
    <ligand>
        <name>Ca(2+)</name>
        <dbReference type="ChEBI" id="CHEBI:29108"/>
        <label>2</label>
    </ligand>
</feature>
<sequence>MAAPLLCFAVVAAAAFAGASGQELTSDYYDEACPQALSAIKLVVGAAIVKEPRMGASLVRLHFHDCFVNGCDGSILLDDTEDMVGEKTSQANNMSVRGFGVIDAIKTAVNTACLGNVVSCADILAVAARDSIVALGGSSYDVLLGRRDATTASMDDADNSIPNPFMDQPELLANFQSQGLSLRDLVVLSGAHTLGYSRCVFYRDRLYNETGRLDPTHAAALDERCPPAGDDEALASLDDTPTTVDTDYYQGITQGRALLHTDPAAVPGRRGRQRRAGAGITQGRALLHTDQQLYLGDGGDSDALVQYYAESPDKFWEDFGAAMLKLGGLSPLTGEDGEVREDCRVVNRG</sequence>
<dbReference type="PANTHER" id="PTHR31388">
    <property type="entry name" value="PEROXIDASE 72-RELATED"/>
    <property type="match status" value="1"/>
</dbReference>
<evidence type="ECO:0000256" key="14">
    <source>
        <dbReference type="PIRSR" id="PIRSR600823-2"/>
    </source>
</evidence>
<feature type="binding site" evidence="15">
    <location>
        <position position="65"/>
    </location>
    <ligand>
        <name>Ca(2+)</name>
        <dbReference type="ChEBI" id="CHEBI:29108"/>
        <label>1</label>
    </ligand>
</feature>
<dbReference type="GO" id="GO:0042744">
    <property type="term" value="P:hydrogen peroxide catabolic process"/>
    <property type="evidence" value="ECO:0007669"/>
    <property type="project" value="UniProtKB-KW"/>
</dbReference>
<dbReference type="EC" id="1.11.1.7" evidence="18"/>
<feature type="disulfide bond" evidence="17">
    <location>
        <begin position="199"/>
        <end position="225"/>
    </location>
</feature>
<organism evidence="20">
    <name type="scientific">Aegilops tauschii</name>
    <name type="common">Tausch's goatgrass</name>
    <name type="synonym">Aegilops squarrosa</name>
    <dbReference type="NCBI Taxonomy" id="37682"/>
    <lineage>
        <taxon>Eukaryota</taxon>
        <taxon>Viridiplantae</taxon>
        <taxon>Streptophyta</taxon>
        <taxon>Embryophyta</taxon>
        <taxon>Tracheophyta</taxon>
        <taxon>Spermatophyta</taxon>
        <taxon>Magnoliopsida</taxon>
        <taxon>Liliopsida</taxon>
        <taxon>Poales</taxon>
        <taxon>Poaceae</taxon>
        <taxon>BOP clade</taxon>
        <taxon>Pooideae</taxon>
        <taxon>Triticodae</taxon>
        <taxon>Triticeae</taxon>
        <taxon>Triticinae</taxon>
        <taxon>Aegilops</taxon>
    </lineage>
</organism>
<keyword evidence="6 15" id="KW-0106">Calcium</keyword>
<evidence type="ECO:0000259" key="19">
    <source>
        <dbReference type="PROSITE" id="PS50873"/>
    </source>
</evidence>
<dbReference type="InterPro" id="IPR033905">
    <property type="entry name" value="Secretory_peroxidase"/>
</dbReference>
<dbReference type="InterPro" id="IPR019794">
    <property type="entry name" value="Peroxidases_AS"/>
</dbReference>
<keyword evidence="10" id="KW-0325">Glycoprotein</keyword>
<dbReference type="Gene3D" id="1.10.420.10">
    <property type="entry name" value="Peroxidase, domain 2"/>
    <property type="match status" value="2"/>
</dbReference>
<feature type="chain" id="PRO_5014486563" description="Peroxidase" evidence="18">
    <location>
        <begin position="22"/>
        <end position="349"/>
    </location>
</feature>
<evidence type="ECO:0000256" key="9">
    <source>
        <dbReference type="ARBA" id="ARBA00023157"/>
    </source>
</evidence>
<evidence type="ECO:0000256" key="17">
    <source>
        <dbReference type="PIRSR" id="PIRSR600823-5"/>
    </source>
</evidence>
<evidence type="ECO:0000256" key="13">
    <source>
        <dbReference type="PIRSR" id="PIRSR600823-1"/>
    </source>
</evidence>
<name>M8CVT1_AEGTA</name>
<comment type="similarity">
    <text evidence="18">Belongs to the peroxidase family. Classical plant (class III) peroxidase subfamily.</text>
</comment>
<feature type="site" description="Transition state stabilizer" evidence="16">
    <location>
        <position position="60"/>
    </location>
</feature>
<evidence type="ECO:0000256" key="2">
    <source>
        <dbReference type="ARBA" id="ARBA00006873"/>
    </source>
</evidence>
<feature type="domain" description="Plant heme peroxidase family profile" evidence="19">
    <location>
        <begin position="23"/>
        <end position="347"/>
    </location>
</feature>